<feature type="region of interest" description="Disordered" evidence="1">
    <location>
        <begin position="8"/>
        <end position="28"/>
    </location>
</feature>
<feature type="compositionally biased region" description="Basic residues" evidence="1">
    <location>
        <begin position="102"/>
        <end position="112"/>
    </location>
</feature>
<dbReference type="InterPro" id="IPR036703">
    <property type="entry name" value="MOB_kinase_act_sf"/>
</dbReference>
<evidence type="ECO:0000256" key="1">
    <source>
        <dbReference type="SAM" id="MobiDB-lite"/>
    </source>
</evidence>
<organism evidence="2 3">
    <name type="scientific">Cervus elaphus hippelaphus</name>
    <name type="common">European red deer</name>
    <dbReference type="NCBI Taxonomy" id="46360"/>
    <lineage>
        <taxon>Eukaryota</taxon>
        <taxon>Metazoa</taxon>
        <taxon>Chordata</taxon>
        <taxon>Craniata</taxon>
        <taxon>Vertebrata</taxon>
        <taxon>Euteleostomi</taxon>
        <taxon>Mammalia</taxon>
        <taxon>Eutheria</taxon>
        <taxon>Laurasiatheria</taxon>
        <taxon>Artiodactyla</taxon>
        <taxon>Ruminantia</taxon>
        <taxon>Pecora</taxon>
        <taxon>Cervidae</taxon>
        <taxon>Cervinae</taxon>
        <taxon>Cervus</taxon>
    </lineage>
</organism>
<proteinExistence type="predicted"/>
<comment type="caution">
    <text evidence="2">The sequence shown here is derived from an EMBL/GenBank/DDBJ whole genome shotgun (WGS) entry which is preliminary data.</text>
</comment>
<gene>
    <name evidence="2" type="ORF">Celaphus_00013094</name>
</gene>
<evidence type="ECO:0000313" key="2">
    <source>
        <dbReference type="EMBL" id="OWK17357.1"/>
    </source>
</evidence>
<keyword evidence="3" id="KW-1185">Reference proteome</keyword>
<evidence type="ECO:0000313" key="3">
    <source>
        <dbReference type="Proteomes" id="UP000242450"/>
    </source>
</evidence>
<feature type="region of interest" description="Disordered" evidence="1">
    <location>
        <begin position="56"/>
        <end position="119"/>
    </location>
</feature>
<dbReference type="EMBL" id="MKHE01000002">
    <property type="protein sequence ID" value="OWK17357.1"/>
    <property type="molecule type" value="Genomic_DNA"/>
</dbReference>
<feature type="compositionally biased region" description="Pro residues" evidence="1">
    <location>
        <begin position="18"/>
        <end position="28"/>
    </location>
</feature>
<name>A0A212DGH2_CEREH</name>
<dbReference type="OrthoDB" id="8170117at2759"/>
<dbReference type="SUPFAM" id="SSF101152">
    <property type="entry name" value="Mob1/phocein"/>
    <property type="match status" value="1"/>
</dbReference>
<protein>
    <submittedName>
        <fullName evidence="2">Uncharacterized protein</fullName>
    </submittedName>
</protein>
<accession>A0A212DGH2</accession>
<sequence length="159" mass="17500">MLPLEGVELSWRPRLEGRPPPAGLEPGPPHWRLGHRVLPEACARGLGLLAPGLPFMERTPRRRRPLGVAGPASPQTRPRQALPSVLPPSGQRLSSRGGVCAGRRKSKAKPNGKKPAAEEKKVYLEPEYAKSRITDFGFKELVVLPREIDLNEWLASNTD</sequence>
<dbReference type="Proteomes" id="UP000242450">
    <property type="component" value="Chromosome 2"/>
</dbReference>
<reference evidence="2 3" key="1">
    <citation type="journal article" date="2018" name="Mol. Genet. Genomics">
        <title>The red deer Cervus elaphus genome CerEla1.0: sequencing, annotating, genes, and chromosomes.</title>
        <authorList>
            <person name="Bana N.A."/>
            <person name="Nyiri A."/>
            <person name="Nagy J."/>
            <person name="Frank K."/>
            <person name="Nagy T."/>
            <person name="Steger V."/>
            <person name="Schiller M."/>
            <person name="Lakatos P."/>
            <person name="Sugar L."/>
            <person name="Horn P."/>
            <person name="Barta E."/>
            <person name="Orosz L."/>
        </authorList>
    </citation>
    <scope>NUCLEOTIDE SEQUENCE [LARGE SCALE GENOMIC DNA]</scope>
    <source>
        <strain evidence="2">Hungarian</strain>
    </source>
</reference>
<dbReference type="Gene3D" id="1.20.140.30">
    <property type="entry name" value="MOB kinase activator"/>
    <property type="match status" value="1"/>
</dbReference>
<dbReference type="AlphaFoldDB" id="A0A212DGH2"/>